<keyword evidence="4" id="KW-1185">Reference proteome</keyword>
<evidence type="ECO:0000313" key="4">
    <source>
        <dbReference type="Proteomes" id="UP000027222"/>
    </source>
</evidence>
<dbReference type="OrthoDB" id="2958217at2759"/>
<dbReference type="STRING" id="685588.A0A067SLJ7"/>
<protein>
    <recommendedName>
        <fullName evidence="2">Heterokaryon incompatibility domain-containing protein</fullName>
    </recommendedName>
</protein>
<reference evidence="4" key="1">
    <citation type="journal article" date="2014" name="Proc. Natl. Acad. Sci. U.S.A.">
        <title>Extensive sampling of basidiomycete genomes demonstrates inadequacy of the white-rot/brown-rot paradigm for wood decay fungi.</title>
        <authorList>
            <person name="Riley R."/>
            <person name="Salamov A.A."/>
            <person name="Brown D.W."/>
            <person name="Nagy L.G."/>
            <person name="Floudas D."/>
            <person name="Held B.W."/>
            <person name="Levasseur A."/>
            <person name="Lombard V."/>
            <person name="Morin E."/>
            <person name="Otillar R."/>
            <person name="Lindquist E.A."/>
            <person name="Sun H."/>
            <person name="LaButti K.M."/>
            <person name="Schmutz J."/>
            <person name="Jabbour D."/>
            <person name="Luo H."/>
            <person name="Baker S.E."/>
            <person name="Pisabarro A.G."/>
            <person name="Walton J.D."/>
            <person name="Blanchette R.A."/>
            <person name="Henrissat B."/>
            <person name="Martin F."/>
            <person name="Cullen D."/>
            <person name="Hibbett D.S."/>
            <person name="Grigoriev I.V."/>
        </authorList>
    </citation>
    <scope>NUCLEOTIDE SEQUENCE [LARGE SCALE GENOMIC DNA]</scope>
    <source>
        <strain evidence="4">CBS 339.88</strain>
    </source>
</reference>
<organism evidence="3 4">
    <name type="scientific">Galerina marginata (strain CBS 339.88)</name>
    <dbReference type="NCBI Taxonomy" id="685588"/>
    <lineage>
        <taxon>Eukaryota</taxon>
        <taxon>Fungi</taxon>
        <taxon>Dikarya</taxon>
        <taxon>Basidiomycota</taxon>
        <taxon>Agaricomycotina</taxon>
        <taxon>Agaricomycetes</taxon>
        <taxon>Agaricomycetidae</taxon>
        <taxon>Agaricales</taxon>
        <taxon>Agaricineae</taxon>
        <taxon>Strophariaceae</taxon>
        <taxon>Galerina</taxon>
    </lineage>
</organism>
<gene>
    <name evidence="3" type="ORF">GALMADRAFT_256831</name>
</gene>
<name>A0A067SLJ7_GALM3</name>
<evidence type="ECO:0000313" key="3">
    <source>
        <dbReference type="EMBL" id="KDR68569.1"/>
    </source>
</evidence>
<dbReference type="AlphaFoldDB" id="A0A067SLJ7"/>
<dbReference type="EMBL" id="KL142407">
    <property type="protein sequence ID" value="KDR68569.1"/>
    <property type="molecule type" value="Genomic_DNA"/>
</dbReference>
<evidence type="ECO:0000256" key="1">
    <source>
        <dbReference type="SAM" id="MobiDB-lite"/>
    </source>
</evidence>
<dbReference type="PANTHER" id="PTHR33112">
    <property type="entry name" value="DOMAIN PROTEIN, PUTATIVE-RELATED"/>
    <property type="match status" value="1"/>
</dbReference>
<feature type="domain" description="Heterokaryon incompatibility" evidence="2">
    <location>
        <begin position="295"/>
        <end position="429"/>
    </location>
</feature>
<evidence type="ECO:0000259" key="2">
    <source>
        <dbReference type="Pfam" id="PF06985"/>
    </source>
</evidence>
<proteinExistence type="predicted"/>
<dbReference type="PANTHER" id="PTHR33112:SF1">
    <property type="entry name" value="HETEROKARYON INCOMPATIBILITY DOMAIN-CONTAINING PROTEIN"/>
    <property type="match status" value="1"/>
</dbReference>
<dbReference type="InterPro" id="IPR010730">
    <property type="entry name" value="HET"/>
</dbReference>
<dbReference type="HOGENOM" id="CLU_002639_4_4_1"/>
<sequence>MDEKFDKNVSNAGSSHLSPEQHKQPCIAQAATSNEEEINTSGDHNEAGESGLPVQPGISPKEPLVQDDNLCQLCTAIDFDTIFQSYKDSGYAEYKKVLVCTLDHELSRVTSDTKCPLCRLFAQARSSHGLYKEKEQPGSKYSLSIVKAPIVAEKGNGSPSFGEIFFRLDREPVEKSQSGENDLDDGINSYPFPVTVYGQRINQFSSIGHSSDTWDDKGRPMIICGKRLEVADKHTAQRLVDPDEVNYALVRSWLSPCEANHKADCVKSKAISLPGFSVVDCSTHEVIPAPKGCKYVALSYVCGTPTADTGSRGGGLKNAPPVITDAIVATKKLGYRYLWVDRHCIDQENVEQKHQQISNMDLIYGTADLTLIVAAGEDTSFGIPGVRAKSRSRMPSVTIGGWLLDTLPPNPKYEIEKSKWFTRGWTYQEALLSPRRLVFTETQVYFQCQKMGCLESVSYPVIQKGETAESQKFTLVFPTRGIGSSAEFPSRLSEYLKRKLSYQSDILNAFLGILKAYQQRESFFHICGVPIWVSNSRETHGGVRLVSNTDATMAFNASLRWTTFSLYTITRREGFPSWSWTGWNSPSADLSWNFNRGRGKREGITSKLWHNGRISDVGALGHYPGFEHDVSELGVTHFTASFEFQLKDGGCVAWPNGRLFDASLLPRSNDVDALKLSIDAPTRQILV</sequence>
<dbReference type="Proteomes" id="UP000027222">
    <property type="component" value="Unassembled WGS sequence"/>
</dbReference>
<feature type="region of interest" description="Disordered" evidence="1">
    <location>
        <begin position="1"/>
        <end position="61"/>
    </location>
</feature>
<accession>A0A067SLJ7</accession>
<dbReference type="Pfam" id="PF06985">
    <property type="entry name" value="HET"/>
    <property type="match status" value="1"/>
</dbReference>
<feature type="compositionally biased region" description="Polar residues" evidence="1">
    <location>
        <begin position="8"/>
        <end position="18"/>
    </location>
</feature>